<dbReference type="PANTHER" id="PTHR36072:SF2">
    <property type="entry name" value="OS01G0531000 PROTEIN"/>
    <property type="match status" value="1"/>
</dbReference>
<sequence>MKKLAVWTVTGPHIPSLAAFYGHHLTTVSEVARVPPDSSLVTCQ</sequence>
<evidence type="ECO:0000313" key="2">
    <source>
        <dbReference type="Proteomes" id="UP000265520"/>
    </source>
</evidence>
<protein>
    <submittedName>
        <fullName evidence="1">Uncharacterized protein</fullName>
    </submittedName>
</protein>
<keyword evidence="2" id="KW-1185">Reference proteome</keyword>
<dbReference type="PANTHER" id="PTHR36072">
    <property type="entry name" value="OS01G0541600 PROTEIN"/>
    <property type="match status" value="1"/>
</dbReference>
<dbReference type="EMBL" id="LXQA010175665">
    <property type="protein sequence ID" value="MCI29893.1"/>
    <property type="molecule type" value="Genomic_DNA"/>
</dbReference>
<dbReference type="AlphaFoldDB" id="A0A392QZX5"/>
<organism evidence="1 2">
    <name type="scientific">Trifolium medium</name>
    <dbReference type="NCBI Taxonomy" id="97028"/>
    <lineage>
        <taxon>Eukaryota</taxon>
        <taxon>Viridiplantae</taxon>
        <taxon>Streptophyta</taxon>
        <taxon>Embryophyta</taxon>
        <taxon>Tracheophyta</taxon>
        <taxon>Spermatophyta</taxon>
        <taxon>Magnoliopsida</taxon>
        <taxon>eudicotyledons</taxon>
        <taxon>Gunneridae</taxon>
        <taxon>Pentapetalae</taxon>
        <taxon>rosids</taxon>
        <taxon>fabids</taxon>
        <taxon>Fabales</taxon>
        <taxon>Fabaceae</taxon>
        <taxon>Papilionoideae</taxon>
        <taxon>50 kb inversion clade</taxon>
        <taxon>NPAAA clade</taxon>
        <taxon>Hologalegina</taxon>
        <taxon>IRL clade</taxon>
        <taxon>Trifolieae</taxon>
        <taxon>Trifolium</taxon>
    </lineage>
</organism>
<reference evidence="1 2" key="1">
    <citation type="journal article" date="2018" name="Front. Plant Sci.">
        <title>Red Clover (Trifolium pratense) and Zigzag Clover (T. medium) - A Picture of Genomic Similarities and Differences.</title>
        <authorList>
            <person name="Dluhosova J."/>
            <person name="Istvanek J."/>
            <person name="Nedelnik J."/>
            <person name="Repkova J."/>
        </authorList>
    </citation>
    <scope>NUCLEOTIDE SEQUENCE [LARGE SCALE GENOMIC DNA]</scope>
    <source>
        <strain evidence="2">cv. 10/8</strain>
        <tissue evidence="1">Leaf</tissue>
    </source>
</reference>
<evidence type="ECO:0000313" key="1">
    <source>
        <dbReference type="EMBL" id="MCI29893.1"/>
    </source>
</evidence>
<comment type="caution">
    <text evidence="1">The sequence shown here is derived from an EMBL/GenBank/DDBJ whole genome shotgun (WGS) entry which is preliminary data.</text>
</comment>
<name>A0A392QZX5_9FABA</name>
<accession>A0A392QZX5</accession>
<proteinExistence type="predicted"/>
<feature type="non-terminal residue" evidence="1">
    <location>
        <position position="44"/>
    </location>
</feature>
<dbReference type="Proteomes" id="UP000265520">
    <property type="component" value="Unassembled WGS sequence"/>
</dbReference>